<dbReference type="Pfam" id="PF00294">
    <property type="entry name" value="PfkB"/>
    <property type="match status" value="1"/>
</dbReference>
<comment type="similarity">
    <text evidence="1">Belongs to the carbohydrate kinase PfkB family.</text>
</comment>
<dbReference type="EMBL" id="FP929052">
    <property type="protein sequence ID" value="CBL16388.1"/>
    <property type="molecule type" value="Genomic_DNA"/>
</dbReference>
<dbReference type="SUPFAM" id="SSF53613">
    <property type="entry name" value="Ribokinase-like"/>
    <property type="match status" value="1"/>
</dbReference>
<dbReference type="Proteomes" id="UP000007054">
    <property type="component" value="Chromosome"/>
</dbReference>
<evidence type="ECO:0000256" key="4">
    <source>
        <dbReference type="ARBA" id="ARBA00022777"/>
    </source>
</evidence>
<dbReference type="HOGENOM" id="CLU_027634_6_2_9"/>
<keyword evidence="2 7" id="KW-0808">Transferase</keyword>
<evidence type="ECO:0000256" key="2">
    <source>
        <dbReference type="ARBA" id="ARBA00022679"/>
    </source>
</evidence>
<dbReference type="GeneID" id="83154977"/>
<evidence type="ECO:0000259" key="6">
    <source>
        <dbReference type="Pfam" id="PF00294"/>
    </source>
</evidence>
<protein>
    <submittedName>
        <fullName evidence="7">Sugar kinases, ribokinase family</fullName>
        <ecNumber evidence="7">2.7.1.4</ecNumber>
    </submittedName>
</protein>
<reference evidence="7" key="1">
    <citation type="submission" date="2010-03" db="EMBL/GenBank/DDBJ databases">
        <title>The genome sequence of Ruminococcus sp. 18P13.</title>
        <authorList>
            <consortium name="metaHIT consortium -- http://www.metahit.eu/"/>
            <person name="Pajon A."/>
            <person name="Turner K."/>
            <person name="Parkhill J."/>
            <person name="Bernalier A."/>
        </authorList>
    </citation>
    <scope>NUCLEOTIDE SEQUENCE [LARGE SCALE GENOMIC DNA]</scope>
    <source>
        <strain evidence="7">Type strain: 18P13</strain>
    </source>
</reference>
<evidence type="ECO:0000256" key="1">
    <source>
        <dbReference type="ARBA" id="ARBA00010688"/>
    </source>
</evidence>
<reference evidence="7" key="2">
    <citation type="submission" date="2010-03" db="EMBL/GenBank/DDBJ databases">
        <authorList>
            <person name="Pajon A."/>
        </authorList>
    </citation>
    <scope>NUCLEOTIDE SEQUENCE</scope>
    <source>
        <strain evidence="7">Type strain: 18P13</strain>
    </source>
</reference>
<keyword evidence="8" id="KW-1185">Reference proteome</keyword>
<dbReference type="RefSeq" id="WP_015557296.1">
    <property type="nucleotide sequence ID" value="NC_021039.1"/>
</dbReference>
<keyword evidence="5" id="KW-0067">ATP-binding</keyword>
<dbReference type="Gene3D" id="3.40.1190.20">
    <property type="match status" value="1"/>
</dbReference>
<dbReference type="GO" id="GO:0008865">
    <property type="term" value="F:fructokinase activity"/>
    <property type="evidence" value="ECO:0007669"/>
    <property type="project" value="UniProtKB-EC"/>
</dbReference>
<evidence type="ECO:0000313" key="7">
    <source>
        <dbReference type="EMBL" id="CBL16388.1"/>
    </source>
</evidence>
<keyword evidence="3" id="KW-0547">Nucleotide-binding</keyword>
<keyword evidence="4 7" id="KW-0418">Kinase</keyword>
<proteinExistence type="inferred from homology"/>
<evidence type="ECO:0000256" key="3">
    <source>
        <dbReference type="ARBA" id="ARBA00022741"/>
    </source>
</evidence>
<sequence length="288" mass="30963">MEKITVMGEALLRLYTGQPLEQAEQFQVTCGGTGLETACTIARLGGRCSLLACIGEDPFGDRILEWLTRHGVDTDQMQHTGRAATTLCFVREGMQAYYPAPGADRMLSAAALREERLGESCILHVSSMDLGEEPCRFAHQRAIRTIRQQGGCISFAPCYHPALWDSSAAWQAAMRSFLPFADLITVGQESLALLTGCPDAAGAHRLLLEGNCKLLCYLSGQGVRLTNGRSTAVVPVDQPVPEPAAAGALLYALAQDWIPGKGLSGLSHGELYRLAEFIVLYALPPALG</sequence>
<dbReference type="PATRIC" id="fig|213810.4.peg.1671"/>
<accession>D4L9U3</accession>
<dbReference type="InterPro" id="IPR050306">
    <property type="entry name" value="PfkB_Carbo_kinase"/>
</dbReference>
<dbReference type="EC" id="2.7.1.4" evidence="7"/>
<dbReference type="InterPro" id="IPR011611">
    <property type="entry name" value="PfkB_dom"/>
</dbReference>
<dbReference type="GO" id="GO:0005524">
    <property type="term" value="F:ATP binding"/>
    <property type="evidence" value="ECO:0007669"/>
    <property type="project" value="UniProtKB-KW"/>
</dbReference>
<organism evidence="7 8">
    <name type="scientific">Ruminococcus champanellensis (strain DSM 18848 / JCM 17042 / KCTC 15320 / 18P13)</name>
    <dbReference type="NCBI Taxonomy" id="213810"/>
    <lineage>
        <taxon>Bacteria</taxon>
        <taxon>Bacillati</taxon>
        <taxon>Bacillota</taxon>
        <taxon>Clostridia</taxon>
        <taxon>Eubacteriales</taxon>
        <taxon>Oscillospiraceae</taxon>
        <taxon>Ruminococcus</taxon>
    </lineage>
</organism>
<evidence type="ECO:0000256" key="5">
    <source>
        <dbReference type="ARBA" id="ARBA00022840"/>
    </source>
</evidence>
<evidence type="ECO:0000313" key="8">
    <source>
        <dbReference type="Proteomes" id="UP000007054"/>
    </source>
</evidence>
<name>D4L9U3_RUMC1</name>
<feature type="domain" description="Carbohydrate kinase PfkB" evidence="6">
    <location>
        <begin position="1"/>
        <end position="236"/>
    </location>
</feature>
<dbReference type="PANTHER" id="PTHR43085">
    <property type="entry name" value="HEXOKINASE FAMILY MEMBER"/>
    <property type="match status" value="1"/>
</dbReference>
<dbReference type="InterPro" id="IPR029056">
    <property type="entry name" value="Ribokinase-like"/>
</dbReference>
<dbReference type="PANTHER" id="PTHR43085:SF1">
    <property type="entry name" value="PSEUDOURIDINE KINASE-RELATED"/>
    <property type="match status" value="1"/>
</dbReference>
<gene>
    <name evidence="7" type="ordered locus">RUM_01200</name>
</gene>
<dbReference type="STRING" id="213810.RUM_01200"/>
<dbReference type="KEGG" id="rch:RUM_01200"/>
<dbReference type="AlphaFoldDB" id="D4L9U3"/>